<feature type="compositionally biased region" description="Polar residues" evidence="1">
    <location>
        <begin position="130"/>
        <end position="147"/>
    </location>
</feature>
<name>A0A9Q3PJQ0_9BASI</name>
<proteinExistence type="predicted"/>
<protein>
    <submittedName>
        <fullName evidence="2">Uncharacterized protein</fullName>
    </submittedName>
</protein>
<comment type="caution">
    <text evidence="2">The sequence shown here is derived from an EMBL/GenBank/DDBJ whole genome shotgun (WGS) entry which is preliminary data.</text>
</comment>
<reference evidence="2" key="1">
    <citation type="submission" date="2021-03" db="EMBL/GenBank/DDBJ databases">
        <title>Draft genome sequence of rust myrtle Austropuccinia psidii MF-1, a brazilian biotype.</title>
        <authorList>
            <person name="Quecine M.C."/>
            <person name="Pachon D.M.R."/>
            <person name="Bonatelli M.L."/>
            <person name="Correr F.H."/>
            <person name="Franceschini L.M."/>
            <person name="Leite T.F."/>
            <person name="Margarido G.R.A."/>
            <person name="Almeida C.A."/>
            <person name="Ferrarezi J.A."/>
            <person name="Labate C.A."/>
        </authorList>
    </citation>
    <scope>NUCLEOTIDE SEQUENCE</scope>
    <source>
        <strain evidence="2">MF-1</strain>
    </source>
</reference>
<evidence type="ECO:0000313" key="3">
    <source>
        <dbReference type="Proteomes" id="UP000765509"/>
    </source>
</evidence>
<dbReference type="Proteomes" id="UP000765509">
    <property type="component" value="Unassembled WGS sequence"/>
</dbReference>
<gene>
    <name evidence="2" type="ORF">O181_104138</name>
</gene>
<organism evidence="2 3">
    <name type="scientific">Austropuccinia psidii MF-1</name>
    <dbReference type="NCBI Taxonomy" id="1389203"/>
    <lineage>
        <taxon>Eukaryota</taxon>
        <taxon>Fungi</taxon>
        <taxon>Dikarya</taxon>
        <taxon>Basidiomycota</taxon>
        <taxon>Pucciniomycotina</taxon>
        <taxon>Pucciniomycetes</taxon>
        <taxon>Pucciniales</taxon>
        <taxon>Sphaerophragmiaceae</taxon>
        <taxon>Austropuccinia</taxon>
    </lineage>
</organism>
<feature type="region of interest" description="Disordered" evidence="1">
    <location>
        <begin position="122"/>
        <end position="209"/>
    </location>
</feature>
<dbReference type="EMBL" id="AVOT02075799">
    <property type="protein sequence ID" value="MBW0564423.1"/>
    <property type="molecule type" value="Genomic_DNA"/>
</dbReference>
<dbReference type="AlphaFoldDB" id="A0A9Q3PJQ0"/>
<accession>A0A9Q3PJQ0</accession>
<sequence>MEDSRTSTSSQMLGRSFDTLIESPEAEITAIPIFRPEQFTTGNNRDIPVSVQKLVYGRKAVGVETSARSLDRSNELISSSEKFMGPKKTTVLLRGWTPMSCKGQVHQIKAWLKNQSILSEDKKKKLAQGKENSTVEAPQASTRSKQGQDIPKQQSDEQEKGKGKGKSQVERALVTELHNYKKREDSHGHCVQYSQSSDGIKKQGGGKNEKIFSKEIDLVKL</sequence>
<evidence type="ECO:0000256" key="1">
    <source>
        <dbReference type="SAM" id="MobiDB-lite"/>
    </source>
</evidence>
<feature type="compositionally biased region" description="Basic and acidic residues" evidence="1">
    <location>
        <begin position="178"/>
        <end position="188"/>
    </location>
</feature>
<evidence type="ECO:0000313" key="2">
    <source>
        <dbReference type="EMBL" id="MBW0564423.1"/>
    </source>
</evidence>
<keyword evidence="3" id="KW-1185">Reference proteome</keyword>